<accession>A0ABD3PWL8</accession>
<proteinExistence type="predicted"/>
<sequence length="992" mass="107762">MTLDDDEPLLTQPPEEWRAVEGRRAFAAGAGTMAEVNERTSGQSCAETQNEEIPSRRYSPFISLSEALPCHARVSERIDESDDFGDNHQTTSGSDAGFRFGNAPFPLFQTAGKNLPTHVSNETLLQANDLLSGLGEKMPHTHQQTSNNQFNAVPDKLCGNSSASVPPGALQSIQTNERKALDSTRSIMPMTSCPMFRTAGRNVSTTVTTESLSYADDLLARTEVGTSHNHREMPHNSIDDAPEKCDNVSSMVSAYSNLNSIQKDENSINPTLGACTTLRTAGKDANRHASEENLSIGNNLLSGTDTESTCPEPLHGRLNDASDKECHDDSSNIPPGASLSSIRSDNDDVLDKANPIDASTVPCPVFQTAGKNVTIHVSAESLMNAQTLLSLENGGVQKSHDASIAKCGITNRTVAMTSSEVNTSTTRRAVLNPYRNHKPNAHTSSKRTIHQVNQSTYNNITTNSAQVAAAAGSSKQLYNPYTKTTSNLSTLRAKNCATSNDFQTAVKNPYISTKSVPINPSKTPFATKQTNEPTKLSTHSRGAETPISTTSRINLTTTIPRPRQSSRFFLMADRLPSRNVSYQPAEILTVGELYRYLYSNYDDYDNTTKDGRKIDNEDATKPAYRKLTSVRITGVLLCTSYSNVDDDKRELYGSGQWLLIGDPLERTRFAKVQEQNMKSNLDQGRCTQDYSATEGAVSATPKSNVSMEKSATSDKPASLTTTFQNSVSSSLNSNKVMSAGRSGGLASDKKRKLVCTKNYGRNSLSSSTGIVRKFQTPKRMDSTSSYPANGMATRGALFSSCKKVVSKSLSDKSATKGKNHGPSHIIRRHPSPIVPVWNGSTLDSSGLDGSVTGDLVMIMGDIVVECCHSCKNLVGCDTEEEAAPKLDEEQKLNDSETSKRSDDIPILDVREAARFIASCASNSEGSNARNVCSHCARFLRARFVKNANGTDMNLQKEALRVRREYIKKRKEDMALLLSDSVELFAVGSGPYL</sequence>
<dbReference type="AlphaFoldDB" id="A0ABD3PWL8"/>
<feature type="region of interest" description="Disordered" evidence="1">
    <location>
        <begin position="29"/>
        <end position="53"/>
    </location>
</feature>
<name>A0ABD3PWL8_9STRA</name>
<feature type="region of interest" description="Disordered" evidence="1">
    <location>
        <begin position="692"/>
        <end position="726"/>
    </location>
</feature>
<feature type="compositionally biased region" description="Polar residues" evidence="1">
    <location>
        <begin position="700"/>
        <end position="724"/>
    </location>
</feature>
<feature type="compositionally biased region" description="Polar residues" evidence="1">
    <location>
        <begin position="296"/>
        <end position="309"/>
    </location>
</feature>
<evidence type="ECO:0000313" key="2">
    <source>
        <dbReference type="EMBL" id="KAL3792167.1"/>
    </source>
</evidence>
<evidence type="ECO:0000313" key="3">
    <source>
        <dbReference type="Proteomes" id="UP001516023"/>
    </source>
</evidence>
<feature type="compositionally biased region" description="Basic and acidic residues" evidence="1">
    <location>
        <begin position="314"/>
        <end position="330"/>
    </location>
</feature>
<dbReference type="EMBL" id="JABMIG020000104">
    <property type="protein sequence ID" value="KAL3792167.1"/>
    <property type="molecule type" value="Genomic_DNA"/>
</dbReference>
<evidence type="ECO:0008006" key="4">
    <source>
        <dbReference type="Google" id="ProtNLM"/>
    </source>
</evidence>
<feature type="compositionally biased region" description="Basic residues" evidence="1">
    <location>
        <begin position="815"/>
        <end position="830"/>
    </location>
</feature>
<comment type="caution">
    <text evidence="2">The sequence shown here is derived from an EMBL/GenBank/DDBJ whole genome shotgun (WGS) entry which is preliminary data.</text>
</comment>
<gene>
    <name evidence="2" type="ORF">HJC23_009631</name>
</gene>
<feature type="region of interest" description="Disordered" evidence="1">
    <location>
        <begin position="296"/>
        <end position="353"/>
    </location>
</feature>
<protein>
    <recommendedName>
        <fullName evidence="4">ZAD domain-containing protein</fullName>
    </recommendedName>
</protein>
<feature type="region of interest" description="Disordered" evidence="1">
    <location>
        <begin position="809"/>
        <end position="832"/>
    </location>
</feature>
<reference evidence="2 3" key="1">
    <citation type="journal article" date="2020" name="G3 (Bethesda)">
        <title>Improved Reference Genome for Cyclotella cryptica CCMP332, a Model for Cell Wall Morphogenesis, Salinity Adaptation, and Lipid Production in Diatoms (Bacillariophyta).</title>
        <authorList>
            <person name="Roberts W.R."/>
            <person name="Downey K.M."/>
            <person name="Ruck E.C."/>
            <person name="Traller J.C."/>
            <person name="Alverson A.J."/>
        </authorList>
    </citation>
    <scope>NUCLEOTIDE SEQUENCE [LARGE SCALE GENOMIC DNA]</scope>
    <source>
        <strain evidence="2 3">CCMP332</strain>
    </source>
</reference>
<feature type="compositionally biased region" description="Polar residues" evidence="1">
    <location>
        <begin position="39"/>
        <end position="52"/>
    </location>
</feature>
<dbReference type="Proteomes" id="UP001516023">
    <property type="component" value="Unassembled WGS sequence"/>
</dbReference>
<feature type="region of interest" description="Disordered" evidence="1">
    <location>
        <begin position="513"/>
        <end position="545"/>
    </location>
</feature>
<evidence type="ECO:0000256" key="1">
    <source>
        <dbReference type="SAM" id="MobiDB-lite"/>
    </source>
</evidence>
<keyword evidence="3" id="KW-1185">Reference proteome</keyword>
<organism evidence="2 3">
    <name type="scientific">Cyclotella cryptica</name>
    <dbReference type="NCBI Taxonomy" id="29204"/>
    <lineage>
        <taxon>Eukaryota</taxon>
        <taxon>Sar</taxon>
        <taxon>Stramenopiles</taxon>
        <taxon>Ochrophyta</taxon>
        <taxon>Bacillariophyta</taxon>
        <taxon>Coscinodiscophyceae</taxon>
        <taxon>Thalassiosirophycidae</taxon>
        <taxon>Stephanodiscales</taxon>
        <taxon>Stephanodiscaceae</taxon>
        <taxon>Cyclotella</taxon>
    </lineage>
</organism>